<sequence length="113" mass="11498">MVVRATKVDRPPSPEASLALLLAGPDEQERRQGFTSELPAGPEAASPAAVAVGPHGLTVTVAGAVRALAPDAADQIICTVADTAAQEGRAEYFVPVTIVGSDGARPARPCSIR</sequence>
<accession>A0ABS1XX02</accession>
<proteinExistence type="predicted"/>
<protein>
    <submittedName>
        <fullName evidence="2">Uncharacterized protein</fullName>
    </submittedName>
</protein>
<dbReference type="RefSeq" id="WP_203176911.1">
    <property type="nucleotide sequence ID" value="NZ_JAEVHM010000097.1"/>
</dbReference>
<evidence type="ECO:0000313" key="2">
    <source>
        <dbReference type="EMBL" id="MBM0233778.1"/>
    </source>
</evidence>
<keyword evidence="3" id="KW-1185">Reference proteome</keyword>
<evidence type="ECO:0000256" key="1">
    <source>
        <dbReference type="SAM" id="MobiDB-lite"/>
    </source>
</evidence>
<evidence type="ECO:0000313" key="3">
    <source>
        <dbReference type="Proteomes" id="UP000601027"/>
    </source>
</evidence>
<dbReference type="EMBL" id="JAEVHM010000097">
    <property type="protein sequence ID" value="MBM0233778.1"/>
    <property type="molecule type" value="Genomic_DNA"/>
</dbReference>
<comment type="caution">
    <text evidence="2">The sequence shown here is derived from an EMBL/GenBank/DDBJ whole genome shotgun (WGS) entry which is preliminary data.</text>
</comment>
<reference evidence="2 3" key="1">
    <citation type="submission" date="2021-01" db="EMBL/GenBank/DDBJ databases">
        <title>Draft genome sequence of Micromonospora sp. strain STR1_7.</title>
        <authorList>
            <person name="Karlyshev A."/>
            <person name="Jawad R."/>
        </authorList>
    </citation>
    <scope>NUCLEOTIDE SEQUENCE [LARGE SCALE GENOMIC DNA]</scope>
    <source>
        <strain evidence="2 3">STR1-7</strain>
    </source>
</reference>
<feature type="compositionally biased region" description="Low complexity" evidence="1">
    <location>
        <begin position="36"/>
        <end position="48"/>
    </location>
</feature>
<feature type="region of interest" description="Disordered" evidence="1">
    <location>
        <begin position="25"/>
        <end position="48"/>
    </location>
</feature>
<organism evidence="2 3">
    <name type="scientific">Micromonospora parastrephiae</name>
    <dbReference type="NCBI Taxonomy" id="2806101"/>
    <lineage>
        <taxon>Bacteria</taxon>
        <taxon>Bacillati</taxon>
        <taxon>Actinomycetota</taxon>
        <taxon>Actinomycetes</taxon>
        <taxon>Micromonosporales</taxon>
        <taxon>Micromonosporaceae</taxon>
        <taxon>Micromonospora</taxon>
    </lineage>
</organism>
<dbReference type="Proteomes" id="UP000601027">
    <property type="component" value="Unassembled WGS sequence"/>
</dbReference>
<gene>
    <name evidence="2" type="ORF">JNW91_19130</name>
</gene>
<name>A0ABS1XX02_9ACTN</name>